<evidence type="ECO:0000256" key="7">
    <source>
        <dbReference type="ARBA" id="ARBA00022679"/>
    </source>
</evidence>
<keyword evidence="7" id="KW-0808">Transferase</keyword>
<dbReference type="InterPro" id="IPR011834">
    <property type="entry name" value="Agluc_phsphrylas"/>
</dbReference>
<comment type="similarity">
    <text evidence="3">Belongs to the glycogen phosphorylase family.</text>
</comment>
<protein>
    <recommendedName>
        <fullName evidence="4">glycogen phosphorylase</fullName>
        <ecNumber evidence="4">2.4.1.1</ecNumber>
    </recommendedName>
</protein>
<keyword evidence="8 11" id="KW-0663">Pyridoxal phosphate</keyword>
<dbReference type="InterPro" id="IPR052182">
    <property type="entry name" value="Glycogen/Maltodextrin_Phosph"/>
</dbReference>
<feature type="modified residue" description="N6-(pyridoxal phosphate)lysine" evidence="11">
    <location>
        <position position="606"/>
    </location>
</feature>
<dbReference type="InterPro" id="IPR024517">
    <property type="entry name" value="Glycogen_phosphorylase_DUF3417"/>
</dbReference>
<dbReference type="PANTHER" id="PTHR42655:SF1">
    <property type="entry name" value="GLYCOGEN PHOSPHORYLASE"/>
    <property type="match status" value="1"/>
</dbReference>
<dbReference type="GO" id="GO:0030170">
    <property type="term" value="F:pyridoxal phosphate binding"/>
    <property type="evidence" value="ECO:0007669"/>
    <property type="project" value="InterPro"/>
</dbReference>
<feature type="domain" description="DUF3417" evidence="12">
    <location>
        <begin position="13"/>
        <end position="119"/>
    </location>
</feature>
<evidence type="ECO:0000256" key="11">
    <source>
        <dbReference type="PIRSR" id="PIRSR000460-1"/>
    </source>
</evidence>
<evidence type="ECO:0000313" key="13">
    <source>
        <dbReference type="EMBL" id="OJX56914.1"/>
    </source>
</evidence>
<dbReference type="PANTHER" id="PTHR42655">
    <property type="entry name" value="GLYCOGEN PHOSPHORYLASE"/>
    <property type="match status" value="1"/>
</dbReference>
<comment type="catalytic activity">
    <reaction evidence="1">
        <text>[(1-&gt;4)-alpha-D-glucosyl](n) + phosphate = [(1-&gt;4)-alpha-D-glucosyl](n-1) + alpha-D-glucose 1-phosphate</text>
        <dbReference type="Rhea" id="RHEA:41732"/>
        <dbReference type="Rhea" id="RHEA-COMP:9584"/>
        <dbReference type="Rhea" id="RHEA-COMP:9586"/>
        <dbReference type="ChEBI" id="CHEBI:15444"/>
        <dbReference type="ChEBI" id="CHEBI:43474"/>
        <dbReference type="ChEBI" id="CHEBI:58601"/>
        <dbReference type="EC" id="2.4.1.1"/>
    </reaction>
</comment>
<reference evidence="13 14" key="1">
    <citation type="submission" date="2016-09" db="EMBL/GenBank/DDBJ databases">
        <title>Genome-resolved meta-omics ties microbial dynamics to process performance in biotechnology for thiocyanate degradation.</title>
        <authorList>
            <person name="Kantor R.S."/>
            <person name="Huddy R.J."/>
            <person name="Iyer R."/>
            <person name="Thomas B.C."/>
            <person name="Brown C.T."/>
            <person name="Anantharaman K."/>
            <person name="Tringe S."/>
            <person name="Hettich R.L."/>
            <person name="Harrison S.T."/>
            <person name="Banfield J.F."/>
        </authorList>
    </citation>
    <scope>NUCLEOTIDE SEQUENCE [LARGE SCALE GENOMIC DNA]</scope>
    <source>
        <strain evidence="13">59-99</strain>
    </source>
</reference>
<keyword evidence="5" id="KW-0021">Allosteric enzyme</keyword>
<dbReference type="AlphaFoldDB" id="A0A1M3KXD0"/>
<comment type="function">
    <text evidence="10">Phosphorylase is an important allosteric enzyme in carbohydrate metabolism. Enzymes from different sources differ in their regulatory mechanisms and in their natural substrates. However, all known phosphorylases share catalytic and structural properties.</text>
</comment>
<evidence type="ECO:0000256" key="3">
    <source>
        <dbReference type="ARBA" id="ARBA00006047"/>
    </source>
</evidence>
<dbReference type="PROSITE" id="PS00102">
    <property type="entry name" value="PHOSPHORYLASE"/>
    <property type="match status" value="1"/>
</dbReference>
<dbReference type="Pfam" id="PF00343">
    <property type="entry name" value="Phosphorylase"/>
    <property type="match status" value="1"/>
</dbReference>
<evidence type="ECO:0000259" key="12">
    <source>
        <dbReference type="Pfam" id="PF11897"/>
    </source>
</evidence>
<keyword evidence="9" id="KW-0119">Carbohydrate metabolism</keyword>
<comment type="caution">
    <text evidence="13">The sequence shown here is derived from an EMBL/GenBank/DDBJ whole genome shotgun (WGS) entry which is preliminary data.</text>
</comment>
<evidence type="ECO:0000313" key="14">
    <source>
        <dbReference type="Proteomes" id="UP000184233"/>
    </source>
</evidence>
<evidence type="ECO:0000256" key="8">
    <source>
        <dbReference type="ARBA" id="ARBA00022898"/>
    </source>
</evidence>
<dbReference type="Proteomes" id="UP000184233">
    <property type="component" value="Unassembled WGS sequence"/>
</dbReference>
<dbReference type="EMBL" id="MKVH01000024">
    <property type="protein sequence ID" value="OJX56914.1"/>
    <property type="molecule type" value="Genomic_DNA"/>
</dbReference>
<proteinExistence type="inferred from homology"/>
<comment type="cofactor">
    <cofactor evidence="2">
        <name>pyridoxal 5'-phosphate</name>
        <dbReference type="ChEBI" id="CHEBI:597326"/>
    </cofactor>
</comment>
<keyword evidence="6" id="KW-0328">Glycosyltransferase</keyword>
<organism evidence="13 14">
    <name type="scientific">Candidatus Kapaibacterium thiocyanatum</name>
    <dbReference type="NCBI Taxonomy" id="1895771"/>
    <lineage>
        <taxon>Bacteria</taxon>
        <taxon>Pseudomonadati</taxon>
        <taxon>Candidatus Kapaibacteriota</taxon>
        <taxon>Candidatus Kapaibacteriia</taxon>
        <taxon>Candidatus Kapaibacteriales</taxon>
        <taxon>Candidatus Kapaibacteriaceae</taxon>
        <taxon>Candidatus Kapaibacterium</taxon>
    </lineage>
</organism>
<dbReference type="EC" id="2.4.1.1" evidence="4"/>
<accession>A0A1M3KXD0</accession>
<name>A0A1M3KXD0_9BACT</name>
<dbReference type="Pfam" id="PF11897">
    <property type="entry name" value="DUF3417"/>
    <property type="match status" value="1"/>
</dbReference>
<evidence type="ECO:0000256" key="9">
    <source>
        <dbReference type="ARBA" id="ARBA00023277"/>
    </source>
</evidence>
<dbReference type="InterPro" id="IPR000811">
    <property type="entry name" value="Glyco_trans_35"/>
</dbReference>
<dbReference type="SUPFAM" id="SSF53756">
    <property type="entry name" value="UDP-Glycosyltransferase/glycogen phosphorylase"/>
    <property type="match status" value="1"/>
</dbReference>
<gene>
    <name evidence="13" type="ORF">BGO89_10345</name>
</gene>
<evidence type="ECO:0000256" key="1">
    <source>
        <dbReference type="ARBA" id="ARBA00001275"/>
    </source>
</evidence>
<dbReference type="GO" id="GO:0005975">
    <property type="term" value="P:carbohydrate metabolic process"/>
    <property type="evidence" value="ECO:0007669"/>
    <property type="project" value="InterPro"/>
</dbReference>
<evidence type="ECO:0000256" key="10">
    <source>
        <dbReference type="ARBA" id="ARBA00025174"/>
    </source>
</evidence>
<dbReference type="InterPro" id="IPR035090">
    <property type="entry name" value="Pyridoxal_P_attach_site"/>
</dbReference>
<dbReference type="STRING" id="1895771.BGO89_10345"/>
<dbReference type="NCBIfam" id="TIGR02094">
    <property type="entry name" value="more_P_ylases"/>
    <property type="match status" value="1"/>
</dbReference>
<evidence type="ECO:0000256" key="6">
    <source>
        <dbReference type="ARBA" id="ARBA00022676"/>
    </source>
</evidence>
<evidence type="ECO:0000256" key="2">
    <source>
        <dbReference type="ARBA" id="ARBA00001933"/>
    </source>
</evidence>
<dbReference type="Gene3D" id="3.40.50.2000">
    <property type="entry name" value="Glycogen Phosphorylase B"/>
    <property type="match status" value="3"/>
</dbReference>
<dbReference type="GO" id="GO:0008184">
    <property type="term" value="F:glycogen phosphorylase activity"/>
    <property type="evidence" value="ECO:0007669"/>
    <property type="project" value="InterPro"/>
</dbReference>
<evidence type="ECO:0000256" key="5">
    <source>
        <dbReference type="ARBA" id="ARBA00022533"/>
    </source>
</evidence>
<sequence length="851" mass="96368">MRPVTTFVVSPTMPDALAPLKELAYNYWWCWNPDAVELFRRIDPALWEEVHHNPVALLTRLSHAQLQAMADRVEYVNQVREVYAQFRRYMDDRGWYASQDPKPGSYIAYFCAEFGIHESFSCYSGGLGVLAGDHLKSASDLGLPLVAMGLLYQEGYFRQYLTQNGWQNEQYLEVDFFSLPLTPVTRADGTPITISVDLPLGRCHAQIWRMNVGRVPLYLLDTNVPQNTDERLRDVTDRLYGGTVDTRVMQEMMLGIGGMRALQAIGIEPAVCHINEGHAAFCLLERSRQFMDRFSVTFREAWQITQQSSVFTTHTPVPAGNEVFRFDIMETYLRSYVEALGISWVEFLSLGSQSAPSSDIGFSMTVLGLRGAVYRNGVSKLHGEVARTMWRDVWSEFARSEVPIGAVTNGIHTQSWIAPEIADLYDRYLSPTWRTRPDLEESWKNVDAIPSFELWRAHQRRRERLVLGARQHILSKHSTSLTQEQINSIHDYLDPDVLTIGFARRFASYKRADLLMHDIERLARLVHDPKRPVQFVLAGKAHPRDTEGKELIQRVLQNIKRHGLEQRIVFLEDYDIDVARLMVRGCDVWLNTPRRPYEASGTSGMKAVLNGALHCSILDGWWAEGFDGYNGFAIGRGEQFDNEQQDVTDAETLYDMLEHTIVPMFYDIGKSRVPERWIALMKNSIRTLGGRFSAVRMVHDYAVEAYIPAVEQHYVMIANQAEQARALVRHIGMIDARWKQVRIGPVAIHGTTGAHVGKRIHVTAELMLGALSPDDVLVQAIYGRVDSKGDISPAHTTTLGAVRKEGSTTYYEGDYACEESGMQGCTVRAVPAHPLFVHTADAMRATYADIG</sequence>
<evidence type="ECO:0000256" key="4">
    <source>
        <dbReference type="ARBA" id="ARBA00012591"/>
    </source>
</evidence>
<dbReference type="PIRSF" id="PIRSF000460">
    <property type="entry name" value="Pprylas_GlgP"/>
    <property type="match status" value="1"/>
</dbReference>